<dbReference type="Pfam" id="PF00534">
    <property type="entry name" value="Glycos_transf_1"/>
    <property type="match status" value="1"/>
</dbReference>
<dbReference type="EMBL" id="JAKRKC020000001">
    <property type="protein sequence ID" value="MCK2216900.1"/>
    <property type="molecule type" value="Genomic_DNA"/>
</dbReference>
<dbReference type="EC" id="2.4.1.21" evidence="5"/>
<accession>A0ABT0FY79</accession>
<protein>
    <submittedName>
        <fullName evidence="5">Glycogen synthase</fullName>
        <ecNumber evidence="5">2.4.1.21</ecNumber>
    </submittedName>
</protein>
<dbReference type="InterPro" id="IPR011875">
    <property type="entry name" value="M1P_synthase"/>
</dbReference>
<dbReference type="CDD" id="cd03801">
    <property type="entry name" value="GT4_PimA-like"/>
    <property type="match status" value="1"/>
</dbReference>
<keyword evidence="2 5" id="KW-0808">Transferase</keyword>
<evidence type="ECO:0000313" key="6">
    <source>
        <dbReference type="Proteomes" id="UP001317259"/>
    </source>
</evidence>
<keyword evidence="1 5" id="KW-0328">Glycosyltransferase</keyword>
<dbReference type="RefSeq" id="WP_247815404.1">
    <property type="nucleotide sequence ID" value="NZ_JAKRKC020000001.1"/>
</dbReference>
<evidence type="ECO:0000256" key="2">
    <source>
        <dbReference type="ARBA" id="ARBA00022679"/>
    </source>
</evidence>
<dbReference type="PANTHER" id="PTHR12526:SF590">
    <property type="entry name" value="ALPHA-MALTOSE-1-PHOSPHATE SYNTHASE"/>
    <property type="match status" value="1"/>
</dbReference>
<dbReference type="InterPro" id="IPR001296">
    <property type="entry name" value="Glyco_trans_1"/>
</dbReference>
<organism evidence="5 6">
    <name type="scientific">Actinomadura luzonensis</name>
    <dbReference type="NCBI Taxonomy" id="2805427"/>
    <lineage>
        <taxon>Bacteria</taxon>
        <taxon>Bacillati</taxon>
        <taxon>Actinomycetota</taxon>
        <taxon>Actinomycetes</taxon>
        <taxon>Streptosporangiales</taxon>
        <taxon>Thermomonosporaceae</taxon>
        <taxon>Actinomadura</taxon>
    </lineage>
</organism>
<reference evidence="5 6" key="1">
    <citation type="submission" date="2022-04" db="EMBL/GenBank/DDBJ databases">
        <title>Genome draft of Actinomadura sp. ATCC 31491.</title>
        <authorList>
            <person name="Shi X."/>
            <person name="Du Y."/>
        </authorList>
    </citation>
    <scope>NUCLEOTIDE SEQUENCE [LARGE SCALE GENOMIC DNA]</scope>
    <source>
        <strain evidence="5 6">ATCC 31491</strain>
    </source>
</reference>
<evidence type="ECO:0000259" key="3">
    <source>
        <dbReference type="Pfam" id="PF00534"/>
    </source>
</evidence>
<feature type="domain" description="Glycosyl transferase family 1" evidence="3">
    <location>
        <begin position="190"/>
        <end position="328"/>
    </location>
</feature>
<keyword evidence="6" id="KW-1185">Reference proteome</keyword>
<dbReference type="Pfam" id="PF13439">
    <property type="entry name" value="Glyco_transf_4"/>
    <property type="match status" value="1"/>
</dbReference>
<sequence length="388" mass="41719">MRVDLLSREYPPEVYGGAGVHMEYLARELRRLADVRVRCFGADRDEPGVSAYRVPGGLERANAALQVLGVDLEMAAACEGADVVHSHTWYANFAGHVAKMLHGVPHVITTHSLEPLRPWKAEQLGGGYTISSWAERTALAAADAVIAVSAGMRRDVLAAYPEIAPEKVTVIHNGIDTAEYAPDPGTAVLDKHGVDPGRPYVIFVGRITRQKGLVHLLHAARSFDPAAQLVLCAGAPDTPEIAAEVSGLVRDLDRDGVLWIQEMLPKPEVIQLLTHATVFVCPSVYEPMGIVNLEAMACETAVVATATGGIPEVVADGETGLLVPVEQDRDGTPHDPERFAADLAERVNALLGDPGRARAMGLAGRARAVEHFSWERIAHRTADLYAKL</sequence>
<evidence type="ECO:0000256" key="1">
    <source>
        <dbReference type="ARBA" id="ARBA00022676"/>
    </source>
</evidence>
<dbReference type="SUPFAM" id="SSF53756">
    <property type="entry name" value="UDP-Glycosyltransferase/glycogen phosphorylase"/>
    <property type="match status" value="1"/>
</dbReference>
<feature type="domain" description="Glycosyltransferase subfamily 4-like N-terminal" evidence="4">
    <location>
        <begin position="15"/>
        <end position="178"/>
    </location>
</feature>
<name>A0ABT0FY79_9ACTN</name>
<evidence type="ECO:0000259" key="4">
    <source>
        <dbReference type="Pfam" id="PF13439"/>
    </source>
</evidence>
<dbReference type="InterPro" id="IPR028098">
    <property type="entry name" value="Glyco_trans_4-like_N"/>
</dbReference>
<dbReference type="PANTHER" id="PTHR12526">
    <property type="entry name" value="GLYCOSYLTRANSFERASE"/>
    <property type="match status" value="1"/>
</dbReference>
<proteinExistence type="predicted"/>
<evidence type="ECO:0000313" key="5">
    <source>
        <dbReference type="EMBL" id="MCK2216900.1"/>
    </source>
</evidence>
<dbReference type="GO" id="GO:0009011">
    <property type="term" value="F:alpha-1,4-glucan glucosyltransferase (ADP-glucose donor) activity"/>
    <property type="evidence" value="ECO:0007669"/>
    <property type="project" value="UniProtKB-EC"/>
</dbReference>
<dbReference type="Gene3D" id="3.40.50.2000">
    <property type="entry name" value="Glycogen Phosphorylase B"/>
    <property type="match status" value="2"/>
</dbReference>
<comment type="caution">
    <text evidence="5">The sequence shown here is derived from an EMBL/GenBank/DDBJ whole genome shotgun (WGS) entry which is preliminary data.</text>
</comment>
<dbReference type="NCBIfam" id="TIGR02149">
    <property type="entry name" value="glgA_Coryne"/>
    <property type="match status" value="1"/>
</dbReference>
<gene>
    <name evidence="5" type="primary">glgA</name>
    <name evidence="5" type="ORF">MF672_024355</name>
</gene>
<dbReference type="Proteomes" id="UP001317259">
    <property type="component" value="Unassembled WGS sequence"/>
</dbReference>